<feature type="compositionally biased region" description="Acidic residues" evidence="1">
    <location>
        <begin position="83"/>
        <end position="99"/>
    </location>
</feature>
<dbReference type="InParanoid" id="A0A0C3EIW2"/>
<dbReference type="InterPro" id="IPR041078">
    <property type="entry name" value="Plavaka"/>
</dbReference>
<feature type="region of interest" description="Disordered" evidence="1">
    <location>
        <begin position="45"/>
        <end position="155"/>
    </location>
</feature>
<dbReference type="Pfam" id="PF18759">
    <property type="entry name" value="Plavaka"/>
    <property type="match status" value="1"/>
</dbReference>
<keyword evidence="3" id="KW-1185">Reference proteome</keyword>
<feature type="compositionally biased region" description="Basic residues" evidence="1">
    <location>
        <begin position="125"/>
        <end position="138"/>
    </location>
</feature>
<dbReference type="EMBL" id="KN833121">
    <property type="protein sequence ID" value="KIM72565.1"/>
    <property type="molecule type" value="Genomic_DNA"/>
</dbReference>
<evidence type="ECO:0000313" key="3">
    <source>
        <dbReference type="Proteomes" id="UP000054166"/>
    </source>
</evidence>
<gene>
    <name evidence="2" type="ORF">PILCRDRAFT_93410</name>
</gene>
<reference evidence="3" key="2">
    <citation type="submission" date="2015-01" db="EMBL/GenBank/DDBJ databases">
        <title>Evolutionary Origins and Diversification of the Mycorrhizal Mutualists.</title>
        <authorList>
            <consortium name="DOE Joint Genome Institute"/>
            <consortium name="Mycorrhizal Genomics Consortium"/>
            <person name="Kohler A."/>
            <person name="Kuo A."/>
            <person name="Nagy L.G."/>
            <person name="Floudas D."/>
            <person name="Copeland A."/>
            <person name="Barry K.W."/>
            <person name="Cichocki N."/>
            <person name="Veneault-Fourrey C."/>
            <person name="LaButti K."/>
            <person name="Lindquist E.A."/>
            <person name="Lipzen A."/>
            <person name="Lundell T."/>
            <person name="Morin E."/>
            <person name="Murat C."/>
            <person name="Riley R."/>
            <person name="Ohm R."/>
            <person name="Sun H."/>
            <person name="Tunlid A."/>
            <person name="Henrissat B."/>
            <person name="Grigoriev I.V."/>
            <person name="Hibbett D.S."/>
            <person name="Martin F."/>
        </authorList>
    </citation>
    <scope>NUCLEOTIDE SEQUENCE [LARGE SCALE GENOMIC DNA]</scope>
    <source>
        <strain evidence="3">F 1598</strain>
    </source>
</reference>
<accession>A0A0C3EIW2</accession>
<sequence>MSLASHKCEGCGLYFTPTGLNSHIRQTHNNNCRNWHREYLPQVDEHLDNDEPPQDFEGDLYGNDYEEEDFPGFDDAPHLPADSSDDDEDAVGDDEDGWEPEPLNQPAGGIGDIPPPVILNPVPSNRHKSHNRLSRKPTIRLFNDHPDRNAGAPLENATKTSHETYQDALPKANAVPNVWAPFASKIDWEIAMWAKLRGPSSTALSELLKVEGLHNTLGLSYSSANELNRIIDENLPSRPRFERQEIVVAGEAFDVYFRDIIQCVRSLYGDPEFSSVLVFVPEHNSVVS</sequence>
<evidence type="ECO:0000313" key="2">
    <source>
        <dbReference type="EMBL" id="KIM72565.1"/>
    </source>
</evidence>
<dbReference type="HOGENOM" id="CLU_043979_0_0_1"/>
<dbReference type="OrthoDB" id="2418900at2759"/>
<feature type="compositionally biased region" description="Acidic residues" evidence="1">
    <location>
        <begin position="47"/>
        <end position="72"/>
    </location>
</feature>
<reference evidence="2 3" key="1">
    <citation type="submission" date="2014-04" db="EMBL/GenBank/DDBJ databases">
        <authorList>
            <consortium name="DOE Joint Genome Institute"/>
            <person name="Kuo A."/>
            <person name="Tarkka M."/>
            <person name="Buscot F."/>
            <person name="Kohler A."/>
            <person name="Nagy L.G."/>
            <person name="Floudas D."/>
            <person name="Copeland A."/>
            <person name="Barry K.W."/>
            <person name="Cichocki N."/>
            <person name="Veneault-Fourrey C."/>
            <person name="LaButti K."/>
            <person name="Lindquist E.A."/>
            <person name="Lipzen A."/>
            <person name="Lundell T."/>
            <person name="Morin E."/>
            <person name="Murat C."/>
            <person name="Sun H."/>
            <person name="Tunlid A."/>
            <person name="Henrissat B."/>
            <person name="Grigoriev I.V."/>
            <person name="Hibbett D.S."/>
            <person name="Martin F."/>
            <person name="Nordberg H.P."/>
            <person name="Cantor M.N."/>
            <person name="Hua S.X."/>
        </authorList>
    </citation>
    <scope>NUCLEOTIDE SEQUENCE [LARGE SCALE GENOMIC DNA]</scope>
    <source>
        <strain evidence="2 3">F 1598</strain>
    </source>
</reference>
<proteinExistence type="predicted"/>
<dbReference type="STRING" id="765440.A0A0C3EIW2"/>
<dbReference type="AlphaFoldDB" id="A0A0C3EIW2"/>
<protein>
    <submittedName>
        <fullName evidence="2">Uncharacterized protein</fullName>
    </submittedName>
</protein>
<organism evidence="2 3">
    <name type="scientific">Piloderma croceum (strain F 1598)</name>
    <dbReference type="NCBI Taxonomy" id="765440"/>
    <lineage>
        <taxon>Eukaryota</taxon>
        <taxon>Fungi</taxon>
        <taxon>Dikarya</taxon>
        <taxon>Basidiomycota</taxon>
        <taxon>Agaricomycotina</taxon>
        <taxon>Agaricomycetes</taxon>
        <taxon>Agaricomycetidae</taxon>
        <taxon>Atheliales</taxon>
        <taxon>Atheliaceae</taxon>
        <taxon>Piloderma</taxon>
    </lineage>
</organism>
<dbReference type="Proteomes" id="UP000054166">
    <property type="component" value="Unassembled WGS sequence"/>
</dbReference>
<name>A0A0C3EIW2_PILCF</name>
<evidence type="ECO:0000256" key="1">
    <source>
        <dbReference type="SAM" id="MobiDB-lite"/>
    </source>
</evidence>